<comment type="caution">
    <text evidence="3">The sequence shown here is derived from an EMBL/GenBank/DDBJ whole genome shotgun (WGS) entry which is preliminary data.</text>
</comment>
<dbReference type="Pfam" id="PF10223">
    <property type="entry name" value="Menorin_N"/>
    <property type="match status" value="1"/>
</dbReference>
<evidence type="ECO:0000313" key="3">
    <source>
        <dbReference type="EMBL" id="KAK1176592.1"/>
    </source>
</evidence>
<feature type="domain" description="Menorin-like" evidence="2">
    <location>
        <begin position="36"/>
        <end position="268"/>
    </location>
</feature>
<dbReference type="PANTHER" id="PTHR21184">
    <property type="entry name" value="MENORIN (DENDRITIC BRANCHING PROTEIN)"/>
    <property type="match status" value="1"/>
</dbReference>
<evidence type="ECO:0000256" key="1">
    <source>
        <dbReference type="ARBA" id="ARBA00044953"/>
    </source>
</evidence>
<comment type="similarity">
    <text evidence="1">Belongs to the menorin family.</text>
</comment>
<dbReference type="GO" id="GO:0005615">
    <property type="term" value="C:extracellular space"/>
    <property type="evidence" value="ECO:0007669"/>
    <property type="project" value="TreeGrafter"/>
</dbReference>
<evidence type="ECO:0000259" key="2">
    <source>
        <dbReference type="Pfam" id="PF10223"/>
    </source>
</evidence>
<organism evidence="3 4">
    <name type="scientific">Acipenser oxyrinchus oxyrinchus</name>
    <dbReference type="NCBI Taxonomy" id="40147"/>
    <lineage>
        <taxon>Eukaryota</taxon>
        <taxon>Metazoa</taxon>
        <taxon>Chordata</taxon>
        <taxon>Craniata</taxon>
        <taxon>Vertebrata</taxon>
        <taxon>Euteleostomi</taxon>
        <taxon>Actinopterygii</taxon>
        <taxon>Chondrostei</taxon>
        <taxon>Acipenseriformes</taxon>
        <taxon>Acipenseridae</taxon>
        <taxon>Acipenser</taxon>
    </lineage>
</organism>
<dbReference type="EMBL" id="JAGXEW010000001">
    <property type="protein sequence ID" value="KAK1176592.1"/>
    <property type="molecule type" value="Genomic_DNA"/>
</dbReference>
<dbReference type="PANTHER" id="PTHR21184:SF3">
    <property type="entry name" value="PROTEIN FAM151B"/>
    <property type="match status" value="1"/>
</dbReference>
<gene>
    <name evidence="3" type="primary">FAM151B</name>
    <name evidence="3" type="ORF">AOXY_G1499</name>
</gene>
<dbReference type="InterPro" id="IPR019356">
    <property type="entry name" value="Menorin_dom"/>
</dbReference>
<proteinExistence type="inferred from homology"/>
<protein>
    <submittedName>
        <fullName evidence="3">Protein FAM151B-like</fullName>
    </submittedName>
</protein>
<name>A0AAD8LVV6_ACIOX</name>
<dbReference type="AlphaFoldDB" id="A0AAD8LVV6"/>
<dbReference type="Proteomes" id="UP001230051">
    <property type="component" value="Unassembled WGS sequence"/>
</dbReference>
<keyword evidence="4" id="KW-1185">Reference proteome</keyword>
<sequence>MCFSLLCYWDPCASGGQGVGAALDYFISKGQIPDRDGGQVTWYHAANSKASTAEALKSAAHMIEADVLLRGREPREPIMAHPPHSDSDITLQDWLNEVLLSDKGIKLDFKSLEAVQSSIRLLESVKSQQSRPLWINADILPGPNGSPGQAVEAKGFLNSVCPVSPHAVLSLGWTTGWSPQTENHGYSWEMVKEMEQICGALPQPVTFPVRAALLRQSFTQLHWLLQQSDRYSLSVWTGKDDVYPVEDLLYLRNNFDKSRIFYDITEAQDAAFKKAIGYSSIVK</sequence>
<reference evidence="3" key="1">
    <citation type="submission" date="2022-02" db="EMBL/GenBank/DDBJ databases">
        <title>Atlantic sturgeon de novo genome assembly.</title>
        <authorList>
            <person name="Stock M."/>
            <person name="Klopp C."/>
            <person name="Guiguen Y."/>
            <person name="Cabau C."/>
            <person name="Parinello H."/>
            <person name="Santidrian Yebra-Pimentel E."/>
            <person name="Kuhl H."/>
            <person name="Dirks R.P."/>
            <person name="Guessner J."/>
            <person name="Wuertz S."/>
            <person name="Du K."/>
            <person name="Schartl M."/>
        </authorList>
    </citation>
    <scope>NUCLEOTIDE SEQUENCE</scope>
    <source>
        <strain evidence="3">STURGEONOMICS-FGT-2020</strain>
        <tissue evidence="3">Whole blood</tissue>
    </source>
</reference>
<evidence type="ECO:0000313" key="4">
    <source>
        <dbReference type="Proteomes" id="UP001230051"/>
    </source>
</evidence>
<accession>A0AAD8LVV6</accession>